<dbReference type="SUPFAM" id="SSF55166">
    <property type="entry name" value="Hedgehog/DD-peptidase"/>
    <property type="match status" value="1"/>
</dbReference>
<evidence type="ECO:0000256" key="4">
    <source>
        <dbReference type="ARBA" id="ARBA00022764"/>
    </source>
</evidence>
<evidence type="ECO:0000256" key="7">
    <source>
        <dbReference type="ARBA" id="ARBA00023049"/>
    </source>
</evidence>
<name>A0ABQ5VWD1_9RHOB</name>
<keyword evidence="7" id="KW-0482">Metalloprotease</keyword>
<feature type="region of interest" description="Disordered" evidence="8">
    <location>
        <begin position="257"/>
        <end position="277"/>
    </location>
</feature>
<protein>
    <submittedName>
        <fullName evidence="10">Penicillin-insensitive murein endopeptidase</fullName>
    </submittedName>
</protein>
<dbReference type="PIRSF" id="PIRSF018455">
    <property type="entry name" value="MepA"/>
    <property type="match status" value="1"/>
</dbReference>
<keyword evidence="6" id="KW-0862">Zinc</keyword>
<evidence type="ECO:0000256" key="8">
    <source>
        <dbReference type="SAM" id="MobiDB-lite"/>
    </source>
</evidence>
<dbReference type="InterPro" id="IPR005073">
    <property type="entry name" value="Peptidase_M74"/>
</dbReference>
<gene>
    <name evidence="10" type="primary">mepA</name>
    <name evidence="10" type="ORF">GCM10007939_16490</name>
</gene>
<dbReference type="NCBIfam" id="NF006947">
    <property type="entry name" value="PRK09429.1"/>
    <property type="match status" value="1"/>
</dbReference>
<keyword evidence="1" id="KW-0645">Protease</keyword>
<dbReference type="InterPro" id="IPR009045">
    <property type="entry name" value="Zn_M74/Hedgehog-like"/>
</dbReference>
<evidence type="ECO:0000256" key="3">
    <source>
        <dbReference type="ARBA" id="ARBA00022729"/>
    </source>
</evidence>
<evidence type="ECO:0000256" key="9">
    <source>
        <dbReference type="SAM" id="SignalP"/>
    </source>
</evidence>
<evidence type="ECO:0000256" key="5">
    <source>
        <dbReference type="ARBA" id="ARBA00022801"/>
    </source>
</evidence>
<feature type="chain" id="PRO_5045316392" evidence="9">
    <location>
        <begin position="20"/>
        <end position="294"/>
    </location>
</feature>
<evidence type="ECO:0000256" key="2">
    <source>
        <dbReference type="ARBA" id="ARBA00022723"/>
    </source>
</evidence>
<dbReference type="Gene3D" id="3.30.1380.10">
    <property type="match status" value="1"/>
</dbReference>
<evidence type="ECO:0000313" key="11">
    <source>
        <dbReference type="Proteomes" id="UP001156694"/>
    </source>
</evidence>
<keyword evidence="4" id="KW-0574">Periplasm</keyword>
<keyword evidence="3 9" id="KW-0732">Signal</keyword>
<organism evidence="10 11">
    <name type="scientific">Amylibacter marinus</name>
    <dbReference type="NCBI Taxonomy" id="1475483"/>
    <lineage>
        <taxon>Bacteria</taxon>
        <taxon>Pseudomonadati</taxon>
        <taxon>Pseudomonadota</taxon>
        <taxon>Alphaproteobacteria</taxon>
        <taxon>Rhodobacterales</taxon>
        <taxon>Paracoccaceae</taxon>
        <taxon>Amylibacter</taxon>
    </lineage>
</organism>
<keyword evidence="5" id="KW-0378">Hydrolase</keyword>
<keyword evidence="2" id="KW-0479">Metal-binding</keyword>
<reference evidence="11" key="1">
    <citation type="journal article" date="2019" name="Int. J. Syst. Evol. Microbiol.">
        <title>The Global Catalogue of Microorganisms (GCM) 10K type strain sequencing project: providing services to taxonomists for standard genome sequencing and annotation.</title>
        <authorList>
            <consortium name="The Broad Institute Genomics Platform"/>
            <consortium name="The Broad Institute Genome Sequencing Center for Infectious Disease"/>
            <person name="Wu L."/>
            <person name="Ma J."/>
        </authorList>
    </citation>
    <scope>NUCLEOTIDE SEQUENCE [LARGE SCALE GENOMIC DNA]</scope>
    <source>
        <strain evidence="11">NBRC 110140</strain>
    </source>
</reference>
<dbReference type="Pfam" id="PF03411">
    <property type="entry name" value="Peptidase_M74"/>
    <property type="match status" value="1"/>
</dbReference>
<evidence type="ECO:0000313" key="10">
    <source>
        <dbReference type="EMBL" id="GLQ35366.1"/>
    </source>
</evidence>
<sequence length="294" mass="33029">MIFVAIFLGSFFHTTFAVAETRARFLLGAKTEGSHQKPQSIGFYSKGCLAGGVELAPNGPTWQAMRLSRGRNWGHPDMIDYIERVSAEVAKKTRWKGLYVGDISQPRGGPMISGHASHQMGLDADIWLLAAKNLNLTVAERESLSSANMRSGDQRSVSKNWTKQHMKVMEIAAKDRAVDRIFVTPPVKIYMCKHARGNRDWLQKIRPFWGHNYHFHVRLKCPKGDRRCETQKPTVSALSKGGDGCDETLNWWVTDALRPAKPDPNAPKPKPRKHPRQFTMADLPNKCAAVLKSK</sequence>
<evidence type="ECO:0000256" key="6">
    <source>
        <dbReference type="ARBA" id="ARBA00022833"/>
    </source>
</evidence>
<proteinExistence type="predicted"/>
<dbReference type="EMBL" id="BSNN01000004">
    <property type="protein sequence ID" value="GLQ35366.1"/>
    <property type="molecule type" value="Genomic_DNA"/>
</dbReference>
<evidence type="ECO:0000256" key="1">
    <source>
        <dbReference type="ARBA" id="ARBA00022670"/>
    </source>
</evidence>
<comment type="caution">
    <text evidence="10">The sequence shown here is derived from an EMBL/GenBank/DDBJ whole genome shotgun (WGS) entry which is preliminary data.</text>
</comment>
<feature type="signal peptide" evidence="9">
    <location>
        <begin position="1"/>
        <end position="19"/>
    </location>
</feature>
<dbReference type="Proteomes" id="UP001156694">
    <property type="component" value="Unassembled WGS sequence"/>
</dbReference>
<keyword evidence="11" id="KW-1185">Reference proteome</keyword>
<accession>A0ABQ5VWD1</accession>